<evidence type="ECO:0000313" key="6">
    <source>
        <dbReference type="EMBL" id="MFD1671377.1"/>
    </source>
</evidence>
<evidence type="ECO:0000256" key="2">
    <source>
        <dbReference type="ARBA" id="ARBA00023125"/>
    </source>
</evidence>
<dbReference type="SMART" id="SM00419">
    <property type="entry name" value="HTH_CRP"/>
    <property type="match status" value="1"/>
</dbReference>
<evidence type="ECO:0000256" key="1">
    <source>
        <dbReference type="ARBA" id="ARBA00023015"/>
    </source>
</evidence>
<dbReference type="InterPro" id="IPR012318">
    <property type="entry name" value="HTH_CRP"/>
</dbReference>
<dbReference type="SMART" id="SM00100">
    <property type="entry name" value="cNMP"/>
    <property type="match status" value="1"/>
</dbReference>
<dbReference type="Gene3D" id="2.60.120.10">
    <property type="entry name" value="Jelly Rolls"/>
    <property type="match status" value="1"/>
</dbReference>
<keyword evidence="3" id="KW-0804">Transcription</keyword>
<protein>
    <submittedName>
        <fullName evidence="6">Crp/Fnr family transcriptional regulator</fullName>
    </submittedName>
</protein>
<dbReference type="PRINTS" id="PR00034">
    <property type="entry name" value="HTHCRP"/>
</dbReference>
<dbReference type="InterPro" id="IPR014710">
    <property type="entry name" value="RmlC-like_jellyroll"/>
</dbReference>
<accession>A0ABW4J8X2</accession>
<dbReference type="PANTHER" id="PTHR24567">
    <property type="entry name" value="CRP FAMILY TRANSCRIPTIONAL REGULATORY PROTEIN"/>
    <property type="match status" value="1"/>
</dbReference>
<dbReference type="EMBL" id="JBHTOP010000007">
    <property type="protein sequence ID" value="MFD1671377.1"/>
    <property type="molecule type" value="Genomic_DNA"/>
</dbReference>
<feature type="domain" description="HTH crp-type" evidence="5">
    <location>
        <begin position="157"/>
        <end position="225"/>
    </location>
</feature>
<evidence type="ECO:0000313" key="7">
    <source>
        <dbReference type="Proteomes" id="UP001597267"/>
    </source>
</evidence>
<comment type="caution">
    <text evidence="6">The sequence shown here is derived from an EMBL/GenBank/DDBJ whole genome shotgun (WGS) entry which is preliminary data.</text>
</comment>
<dbReference type="CDD" id="cd00092">
    <property type="entry name" value="HTH_CRP"/>
    <property type="match status" value="1"/>
</dbReference>
<organism evidence="6 7">
    <name type="scientific">Agrilactobacillus yilanensis</name>
    <dbReference type="NCBI Taxonomy" id="2485997"/>
    <lineage>
        <taxon>Bacteria</taxon>
        <taxon>Bacillati</taxon>
        <taxon>Bacillota</taxon>
        <taxon>Bacilli</taxon>
        <taxon>Lactobacillales</taxon>
        <taxon>Lactobacillaceae</taxon>
        <taxon>Agrilactobacillus</taxon>
    </lineage>
</organism>
<reference evidence="7" key="1">
    <citation type="journal article" date="2019" name="Int. J. Syst. Evol. Microbiol.">
        <title>The Global Catalogue of Microorganisms (GCM) 10K type strain sequencing project: providing services to taxonomists for standard genome sequencing and annotation.</title>
        <authorList>
            <consortium name="The Broad Institute Genomics Platform"/>
            <consortium name="The Broad Institute Genome Sequencing Center for Infectious Disease"/>
            <person name="Wu L."/>
            <person name="Ma J."/>
        </authorList>
    </citation>
    <scope>NUCLEOTIDE SEQUENCE [LARGE SCALE GENOMIC DNA]</scope>
    <source>
        <strain evidence="7">CCM 8896</strain>
    </source>
</reference>
<dbReference type="CDD" id="cd00038">
    <property type="entry name" value="CAP_ED"/>
    <property type="match status" value="1"/>
</dbReference>
<dbReference type="SUPFAM" id="SSF46785">
    <property type="entry name" value="Winged helix' DNA-binding domain"/>
    <property type="match status" value="1"/>
</dbReference>
<dbReference type="Proteomes" id="UP001597267">
    <property type="component" value="Unassembled WGS sequence"/>
</dbReference>
<gene>
    <name evidence="6" type="ORF">ACFQ5M_04640</name>
</gene>
<proteinExistence type="predicted"/>
<name>A0ABW4J8X2_9LACO</name>
<feature type="domain" description="Cyclic nucleotide-binding" evidence="4">
    <location>
        <begin position="25"/>
        <end position="143"/>
    </location>
</feature>
<sequence>MAKETVFQVTAHHDTDHVCAEIVPIFSHLVHEELLEISKLIHHQSFKKGNLVRTPDDQELVILNQGNLKIYQLSASGKEQLLRVMGPGDFEGEAALFGVKTPDTYIQALTDSSACVIYKADFQQLLLDYPTIGLKLLEESAGKIAALEKQAAFLSTDSIQSRLASYLLDLAEANETTAVEIPMKMKELANFIGTTPETLSRTLKKMAKLNILTYQRKQVQILDEDKLEDLIS</sequence>
<dbReference type="PROSITE" id="PS50042">
    <property type="entry name" value="CNMP_BINDING_3"/>
    <property type="match status" value="1"/>
</dbReference>
<dbReference type="InterPro" id="IPR050397">
    <property type="entry name" value="Env_Response_Regulators"/>
</dbReference>
<keyword evidence="7" id="KW-1185">Reference proteome</keyword>
<dbReference type="InterPro" id="IPR036390">
    <property type="entry name" value="WH_DNA-bd_sf"/>
</dbReference>
<evidence type="ECO:0000259" key="4">
    <source>
        <dbReference type="PROSITE" id="PS50042"/>
    </source>
</evidence>
<evidence type="ECO:0000259" key="5">
    <source>
        <dbReference type="PROSITE" id="PS51063"/>
    </source>
</evidence>
<dbReference type="InterPro" id="IPR000595">
    <property type="entry name" value="cNMP-bd_dom"/>
</dbReference>
<evidence type="ECO:0000256" key="3">
    <source>
        <dbReference type="ARBA" id="ARBA00023163"/>
    </source>
</evidence>
<dbReference type="Pfam" id="PF13545">
    <property type="entry name" value="HTH_Crp_2"/>
    <property type="match status" value="1"/>
</dbReference>
<dbReference type="SUPFAM" id="SSF51206">
    <property type="entry name" value="cAMP-binding domain-like"/>
    <property type="match status" value="1"/>
</dbReference>
<dbReference type="Pfam" id="PF00027">
    <property type="entry name" value="cNMP_binding"/>
    <property type="match status" value="1"/>
</dbReference>
<dbReference type="PROSITE" id="PS51063">
    <property type="entry name" value="HTH_CRP_2"/>
    <property type="match status" value="1"/>
</dbReference>
<keyword evidence="1" id="KW-0805">Transcription regulation</keyword>
<keyword evidence="2" id="KW-0238">DNA-binding</keyword>
<dbReference type="RefSeq" id="WP_125715429.1">
    <property type="nucleotide sequence ID" value="NZ_JBHTOP010000007.1"/>
</dbReference>
<dbReference type="InterPro" id="IPR018490">
    <property type="entry name" value="cNMP-bd_dom_sf"/>
</dbReference>
<dbReference type="PANTHER" id="PTHR24567:SF28">
    <property type="entry name" value="LISTERIOLYSIN REGULATORY PROTEIN"/>
    <property type="match status" value="1"/>
</dbReference>